<organism evidence="1">
    <name type="scientific">Acinetobacter baumannii</name>
    <dbReference type="NCBI Taxonomy" id="470"/>
    <lineage>
        <taxon>Bacteria</taxon>
        <taxon>Pseudomonadati</taxon>
        <taxon>Pseudomonadota</taxon>
        <taxon>Gammaproteobacteria</taxon>
        <taxon>Moraxellales</taxon>
        <taxon>Moraxellaceae</taxon>
        <taxon>Acinetobacter</taxon>
        <taxon>Acinetobacter calcoaceticus/baumannii complex</taxon>
    </lineage>
</organism>
<accession>A0A6F8TDB4</accession>
<gene>
    <name evidence="1" type="ORF">ATCC19606_11170</name>
</gene>
<evidence type="ECO:0000313" key="1">
    <source>
        <dbReference type="EMBL" id="BCA98781.1"/>
    </source>
</evidence>
<reference evidence="1" key="1">
    <citation type="submission" date="2020-03" db="EMBL/GenBank/DDBJ databases">
        <title>Complete genome sequence of Acinetobacter baumannii ATCC19606T, which is a model strain for tolerization of antimicrobial agents.</title>
        <authorList>
            <person name="Tsubouchi T."/>
            <person name="Suzuki M."/>
            <person name="Niki M."/>
            <person name="Oinuma K."/>
            <person name="Niki M."/>
            <person name="Shibayama K."/>
            <person name="Kakeya H."/>
            <person name="Kaneko Y."/>
        </authorList>
    </citation>
    <scope>NUCLEOTIDE SEQUENCE</scope>
    <source>
        <strain evidence="1">ATCC19606</strain>
    </source>
</reference>
<dbReference type="RefSeq" id="WP_000589568.1">
    <property type="nucleotide sequence ID" value="NZ_BBTN01000032.1"/>
</dbReference>
<proteinExistence type="predicted"/>
<protein>
    <submittedName>
        <fullName evidence="1">Uncharacterized protein</fullName>
    </submittedName>
</protein>
<dbReference type="GeneID" id="92894610"/>
<sequence>MIKGDGMKSKVDVDALKLTLQWQGFFLKGWFEDHWCDLKDYAEASLKLLLIILRILFSPILIIYVIWQTRKMYEQIASGEVNREKVRNHIKKYGK</sequence>
<dbReference type="AlphaFoldDB" id="A0A6F8TDB4"/>
<name>A0A6F8TDB4_ACIBA</name>
<dbReference type="EMBL" id="AP022836">
    <property type="protein sequence ID" value="BCA98781.1"/>
    <property type="molecule type" value="Genomic_DNA"/>
</dbReference>